<dbReference type="Pfam" id="PF06580">
    <property type="entry name" value="His_kinase"/>
    <property type="match status" value="1"/>
</dbReference>
<sequence>MNRTKNLFNNKGIVILLHGLVWAVLFLFPYLLSGNQVDIYRISESIWIPLILYAFLFYVNYFLLIDHYLFSKKIPVYILVNILLIALLFLVSDWTKSFFPREPRPKDLNLPPEKFFIYLNSISFLIPLIFSISLKTIERWQRTENQRKEAQKIKLESEIQHLKYQLQPHFFFNSLNNIYALVDISPEKAKESIHSLGKLMRYLLYETNVELVPLQMEINFMQTYIELMQLRYSKNILINYSFPEVSEQIKVAPLVFITFIENAFKHGVSSGKTSEINFKIEIDERDITFCSVNDFLPKDKSDKSGSGIGLVNLQKRLDLIYRNEYLLETRRKNDQFIVNLNIPVK</sequence>
<evidence type="ECO:0000313" key="3">
    <source>
        <dbReference type="EMBL" id="ORL43581.1"/>
    </source>
</evidence>
<organism evidence="3 4">
    <name type="scientific">Zunongwangia atlantica 22II14-10F7</name>
    <dbReference type="NCBI Taxonomy" id="1185767"/>
    <lineage>
        <taxon>Bacteria</taxon>
        <taxon>Pseudomonadati</taxon>
        <taxon>Bacteroidota</taxon>
        <taxon>Flavobacteriia</taxon>
        <taxon>Flavobacteriales</taxon>
        <taxon>Flavobacteriaceae</taxon>
        <taxon>Zunongwangia</taxon>
    </lineage>
</organism>
<dbReference type="SUPFAM" id="SSF55874">
    <property type="entry name" value="ATPase domain of HSP90 chaperone/DNA topoisomerase II/histidine kinase"/>
    <property type="match status" value="1"/>
</dbReference>
<keyword evidence="3" id="KW-0418">Kinase</keyword>
<dbReference type="EMBL" id="ARYN01000035">
    <property type="protein sequence ID" value="ORL43581.1"/>
    <property type="molecule type" value="Genomic_DNA"/>
</dbReference>
<dbReference type="AlphaFoldDB" id="A0A1Y1SXT3"/>
<keyword evidence="3" id="KW-0808">Transferase</keyword>
<keyword evidence="4" id="KW-1185">Reference proteome</keyword>
<dbReference type="GO" id="GO:0000155">
    <property type="term" value="F:phosphorelay sensor kinase activity"/>
    <property type="evidence" value="ECO:0007669"/>
    <property type="project" value="InterPro"/>
</dbReference>
<dbReference type="GO" id="GO:0016020">
    <property type="term" value="C:membrane"/>
    <property type="evidence" value="ECO:0007669"/>
    <property type="project" value="InterPro"/>
</dbReference>
<proteinExistence type="predicted"/>
<dbReference type="InterPro" id="IPR050640">
    <property type="entry name" value="Bact_2-comp_sensor_kinase"/>
</dbReference>
<comment type="caution">
    <text evidence="3">The sequence shown here is derived from an EMBL/GenBank/DDBJ whole genome shotgun (WGS) entry which is preliminary data.</text>
</comment>
<dbReference type="STRING" id="1185767.IIF7_20076"/>
<dbReference type="PANTHER" id="PTHR34220:SF7">
    <property type="entry name" value="SENSOR HISTIDINE KINASE YPDA"/>
    <property type="match status" value="1"/>
</dbReference>
<gene>
    <name evidence="3" type="ORF">IIF7_20076</name>
</gene>
<evidence type="ECO:0000259" key="2">
    <source>
        <dbReference type="Pfam" id="PF06580"/>
    </source>
</evidence>
<name>A0A1Y1SXT3_9FLAO</name>
<accession>A0A1Y1SXT3</accession>
<feature type="transmembrane region" description="Helical" evidence="1">
    <location>
        <begin position="45"/>
        <end position="64"/>
    </location>
</feature>
<protein>
    <submittedName>
        <fullName evidence="3">Two-component system-sensor histidine kinase</fullName>
    </submittedName>
</protein>
<dbReference type="Gene3D" id="3.30.565.10">
    <property type="entry name" value="Histidine kinase-like ATPase, C-terminal domain"/>
    <property type="match status" value="1"/>
</dbReference>
<keyword evidence="1" id="KW-0472">Membrane</keyword>
<keyword evidence="1" id="KW-0812">Transmembrane</keyword>
<keyword evidence="1" id="KW-1133">Transmembrane helix</keyword>
<feature type="domain" description="Signal transduction histidine kinase internal region" evidence="2">
    <location>
        <begin position="158"/>
        <end position="235"/>
    </location>
</feature>
<dbReference type="OrthoDB" id="9809908at2"/>
<dbReference type="RefSeq" id="WP_084843470.1">
    <property type="nucleotide sequence ID" value="NZ_ARYN01000035.1"/>
</dbReference>
<dbReference type="Proteomes" id="UP000192746">
    <property type="component" value="Unassembled WGS sequence"/>
</dbReference>
<dbReference type="InterPro" id="IPR010559">
    <property type="entry name" value="Sig_transdc_His_kin_internal"/>
</dbReference>
<evidence type="ECO:0000256" key="1">
    <source>
        <dbReference type="SAM" id="Phobius"/>
    </source>
</evidence>
<feature type="transmembrane region" description="Helical" evidence="1">
    <location>
        <begin position="115"/>
        <end position="134"/>
    </location>
</feature>
<reference evidence="3 4" key="1">
    <citation type="submission" date="2013-04" db="EMBL/GenBank/DDBJ databases">
        <title>Zunongwangia sp. 22II14-10F7 Genome Sequencing.</title>
        <authorList>
            <person name="Lai Q."/>
            <person name="Shao Z."/>
        </authorList>
    </citation>
    <scope>NUCLEOTIDE SEQUENCE [LARGE SCALE GENOMIC DNA]</scope>
    <source>
        <strain evidence="3 4">22II14-10F7</strain>
    </source>
</reference>
<evidence type="ECO:0000313" key="4">
    <source>
        <dbReference type="Proteomes" id="UP000192746"/>
    </source>
</evidence>
<feature type="transmembrane region" description="Helical" evidence="1">
    <location>
        <begin position="12"/>
        <end position="33"/>
    </location>
</feature>
<dbReference type="PANTHER" id="PTHR34220">
    <property type="entry name" value="SENSOR HISTIDINE KINASE YPDA"/>
    <property type="match status" value="1"/>
</dbReference>
<feature type="transmembrane region" description="Helical" evidence="1">
    <location>
        <begin position="76"/>
        <end position="95"/>
    </location>
</feature>
<dbReference type="InterPro" id="IPR036890">
    <property type="entry name" value="HATPase_C_sf"/>
</dbReference>